<dbReference type="InterPro" id="IPR019425">
    <property type="entry name" value="7TM_GPCR_serpentine_rcpt_Srt"/>
</dbReference>
<feature type="transmembrane region" description="Helical" evidence="1">
    <location>
        <begin position="43"/>
        <end position="65"/>
    </location>
</feature>
<name>A0A4U5MUB5_STECR</name>
<feature type="transmembrane region" description="Helical" evidence="1">
    <location>
        <begin position="118"/>
        <end position="135"/>
    </location>
</feature>
<comment type="caution">
    <text evidence="2">The sequence shown here is derived from an EMBL/GenBank/DDBJ whole genome shotgun (WGS) entry which is preliminary data.</text>
</comment>
<evidence type="ECO:0008006" key="4">
    <source>
        <dbReference type="Google" id="ProtNLM"/>
    </source>
</evidence>
<keyword evidence="1" id="KW-0472">Membrane</keyword>
<reference evidence="2 3" key="2">
    <citation type="journal article" date="2019" name="G3 (Bethesda)">
        <title>Hybrid Assembly of the Genome of the Entomopathogenic Nematode Steinernema carpocapsae Identifies the X-Chromosome.</title>
        <authorList>
            <person name="Serra L."/>
            <person name="Macchietto M."/>
            <person name="Macias-Munoz A."/>
            <person name="McGill C.J."/>
            <person name="Rodriguez I.M."/>
            <person name="Rodriguez B."/>
            <person name="Murad R."/>
            <person name="Mortazavi A."/>
        </authorList>
    </citation>
    <scope>NUCLEOTIDE SEQUENCE [LARGE SCALE GENOMIC DNA]</scope>
    <source>
        <strain evidence="2 3">ALL</strain>
    </source>
</reference>
<feature type="transmembrane region" description="Helical" evidence="1">
    <location>
        <begin position="71"/>
        <end position="98"/>
    </location>
</feature>
<sequence>MDTVSFIAGSTYAMIGFVPLPIYARLIWVLLTHSEYRKYQCYYVMAQIGIFDCLVIFGEGVFGITVATGHLLFGVTVYIAMPLAAAAWMAMLSLNLVLAVNRLKVLCGVKMPKICDKMLICGSYLFGLFFTSSYFSQQAPLIISEDRLSFFYDMDVSYGVIVEHVELYSSIVILGLTFLIYVYVISHIINKELNLMCLKLHEKSANNEPKRVKTVQNEREWMRQRSATLATLSTASVDMKLLIQSLLVCLQVREAVFSNTSVELFKQQVRLPAPSVKIVTSNDL</sequence>
<protein>
    <recommendedName>
        <fullName evidence="4">7TM GPCR serpentine receptor class x (Srx) domain-containing protein</fullName>
    </recommendedName>
</protein>
<gene>
    <name evidence="2" type="ORF">L596_020699</name>
</gene>
<dbReference type="EMBL" id="AZBU02000006">
    <property type="protein sequence ID" value="TKR73386.1"/>
    <property type="molecule type" value="Genomic_DNA"/>
</dbReference>
<accession>A0A4U5MUB5</accession>
<keyword evidence="1" id="KW-0812">Transmembrane</keyword>
<reference evidence="2 3" key="1">
    <citation type="journal article" date="2015" name="Genome Biol.">
        <title>Comparative genomics of Steinernema reveals deeply conserved gene regulatory networks.</title>
        <authorList>
            <person name="Dillman A.R."/>
            <person name="Macchietto M."/>
            <person name="Porter C.F."/>
            <person name="Rogers A."/>
            <person name="Williams B."/>
            <person name="Antoshechkin I."/>
            <person name="Lee M.M."/>
            <person name="Goodwin Z."/>
            <person name="Lu X."/>
            <person name="Lewis E.E."/>
            <person name="Goodrich-Blair H."/>
            <person name="Stock S.P."/>
            <person name="Adams B.J."/>
            <person name="Sternberg P.W."/>
            <person name="Mortazavi A."/>
        </authorList>
    </citation>
    <scope>NUCLEOTIDE SEQUENCE [LARGE SCALE GENOMIC DNA]</scope>
    <source>
        <strain evidence="2 3">ALL</strain>
    </source>
</reference>
<dbReference type="Proteomes" id="UP000298663">
    <property type="component" value="Unassembled WGS sequence"/>
</dbReference>
<keyword evidence="1" id="KW-1133">Transmembrane helix</keyword>
<dbReference type="PANTHER" id="PTHR23021">
    <property type="entry name" value="SERPENTINE RECEPTOR, CLASS T"/>
    <property type="match status" value="1"/>
</dbReference>
<dbReference type="SUPFAM" id="SSF81321">
    <property type="entry name" value="Family A G protein-coupled receptor-like"/>
    <property type="match status" value="1"/>
</dbReference>
<feature type="transmembrane region" description="Helical" evidence="1">
    <location>
        <begin position="12"/>
        <end position="31"/>
    </location>
</feature>
<evidence type="ECO:0000313" key="3">
    <source>
        <dbReference type="Proteomes" id="UP000298663"/>
    </source>
</evidence>
<proteinExistence type="predicted"/>
<evidence type="ECO:0000256" key="1">
    <source>
        <dbReference type="SAM" id="Phobius"/>
    </source>
</evidence>
<keyword evidence="3" id="KW-1185">Reference proteome</keyword>
<dbReference type="PANTHER" id="PTHR23021:SF26">
    <property type="entry name" value="SERPENTINE RECEPTOR, CLASS T"/>
    <property type="match status" value="1"/>
</dbReference>
<evidence type="ECO:0000313" key="2">
    <source>
        <dbReference type="EMBL" id="TKR73386.1"/>
    </source>
</evidence>
<organism evidence="2 3">
    <name type="scientific">Steinernema carpocapsae</name>
    <name type="common">Entomopathogenic nematode</name>
    <dbReference type="NCBI Taxonomy" id="34508"/>
    <lineage>
        <taxon>Eukaryota</taxon>
        <taxon>Metazoa</taxon>
        <taxon>Ecdysozoa</taxon>
        <taxon>Nematoda</taxon>
        <taxon>Chromadorea</taxon>
        <taxon>Rhabditida</taxon>
        <taxon>Tylenchina</taxon>
        <taxon>Panagrolaimomorpha</taxon>
        <taxon>Strongyloidoidea</taxon>
        <taxon>Steinernematidae</taxon>
        <taxon>Steinernema</taxon>
    </lineage>
</organism>
<feature type="transmembrane region" description="Helical" evidence="1">
    <location>
        <begin position="167"/>
        <end position="189"/>
    </location>
</feature>
<dbReference type="AlphaFoldDB" id="A0A4U5MUB5"/>